<dbReference type="Gene3D" id="1.10.150.450">
    <property type="match status" value="1"/>
</dbReference>
<dbReference type="Pfam" id="PF00702">
    <property type="entry name" value="Hydrolase"/>
    <property type="match status" value="1"/>
</dbReference>
<gene>
    <name evidence="1" type="ORF">H0A62_01335</name>
</gene>
<organism evidence="1 2">
    <name type="scientific">Pollutimonas harenae</name>
    <dbReference type="NCBI Taxonomy" id="657015"/>
    <lineage>
        <taxon>Bacteria</taxon>
        <taxon>Pseudomonadati</taxon>
        <taxon>Pseudomonadota</taxon>
        <taxon>Betaproteobacteria</taxon>
        <taxon>Burkholderiales</taxon>
        <taxon>Alcaligenaceae</taxon>
        <taxon>Pollutimonas</taxon>
    </lineage>
</organism>
<dbReference type="AlphaFoldDB" id="A0A853H0Y9"/>
<dbReference type="InterPro" id="IPR036412">
    <property type="entry name" value="HAD-like_sf"/>
</dbReference>
<dbReference type="OrthoDB" id="8558420at2"/>
<dbReference type="SFLD" id="SFLDS00003">
    <property type="entry name" value="Haloacid_Dehalogenase"/>
    <property type="match status" value="1"/>
</dbReference>
<evidence type="ECO:0000313" key="2">
    <source>
        <dbReference type="Proteomes" id="UP000554144"/>
    </source>
</evidence>
<reference evidence="1 2" key="1">
    <citation type="submission" date="2020-07" db="EMBL/GenBank/DDBJ databases">
        <title>Taxonomic revisions and descriptions of new bacterial species based on genomic comparisons in the high-G+C-content subgroup of the family Alcaligenaceae.</title>
        <authorList>
            <person name="Szabo A."/>
            <person name="Felfoldi T."/>
        </authorList>
    </citation>
    <scope>NUCLEOTIDE SEQUENCE [LARGE SCALE GENOMIC DNA]</scope>
    <source>
        <strain evidence="1 2">DSM 25667</strain>
    </source>
</reference>
<dbReference type="NCBIfam" id="TIGR01509">
    <property type="entry name" value="HAD-SF-IA-v3"/>
    <property type="match status" value="1"/>
</dbReference>
<dbReference type="NCBIfam" id="TIGR01993">
    <property type="entry name" value="Pyr-5-nucltdase"/>
    <property type="match status" value="1"/>
</dbReference>
<comment type="caution">
    <text evidence="1">The sequence shown here is derived from an EMBL/GenBank/DDBJ whole genome shotgun (WGS) entry which is preliminary data.</text>
</comment>
<dbReference type="PANTHER" id="PTHR12725:SF117">
    <property type="entry name" value="HALOACID DEHALOGENASE-LIKE HYDROLASE"/>
    <property type="match status" value="1"/>
</dbReference>
<protein>
    <submittedName>
        <fullName evidence="1">Pyrimidine 5'-nucleotidase</fullName>
    </submittedName>
</protein>
<dbReference type="SFLD" id="SFLDG01129">
    <property type="entry name" value="C1.5:_HAD__Beta-PGM__Phosphata"/>
    <property type="match status" value="1"/>
</dbReference>
<proteinExistence type="predicted"/>
<dbReference type="PANTHER" id="PTHR12725">
    <property type="entry name" value="HALOACID DEHALOGENASE-LIKE HYDROLASE"/>
    <property type="match status" value="1"/>
</dbReference>
<dbReference type="SFLD" id="SFLDG01132">
    <property type="entry name" value="C1.5.3:_5'-Nucleotidase_Like"/>
    <property type="match status" value="1"/>
</dbReference>
<dbReference type="Gene3D" id="3.40.50.1000">
    <property type="entry name" value="HAD superfamily/HAD-like"/>
    <property type="match status" value="1"/>
</dbReference>
<dbReference type="Proteomes" id="UP000554144">
    <property type="component" value="Unassembled WGS sequence"/>
</dbReference>
<dbReference type="InterPro" id="IPR006439">
    <property type="entry name" value="HAD-SF_hydro_IA"/>
</dbReference>
<dbReference type="RefSeq" id="WP_130038583.1">
    <property type="nucleotide sequence ID" value="NZ_JACCEV010000001.1"/>
</dbReference>
<evidence type="ECO:0000313" key="1">
    <source>
        <dbReference type="EMBL" id="NYT84233.1"/>
    </source>
</evidence>
<sequence>MQSAHAARAAAYPRRPASRTQAKETVWLFDLDNTLHDCSKGIFKAIDGSMGRAVATTLGLDSDAANALRKTYWQRYGATVIGMVRHHGVNADNFLALSHDFQIAPLVHAESGLNRKLKLLKGRKILLTNAPLFYAREVLKTLGILHHFEHVWAIDQMTMQGQMRPKPSLSLMRQVLARLSVPARQVVLVEDTLRNLKSARQVGMRTVHVFHPGTPFSALHGGRNLYVNLRVNSVGQLLAGRHGLRTPGKPDRA</sequence>
<dbReference type="InterPro" id="IPR010237">
    <property type="entry name" value="Pyr-5-nucltdase"/>
</dbReference>
<dbReference type="EMBL" id="JACCEV010000001">
    <property type="protein sequence ID" value="NYT84233.1"/>
    <property type="molecule type" value="Genomic_DNA"/>
</dbReference>
<accession>A0A853H0Y9</accession>
<dbReference type="SUPFAM" id="SSF56784">
    <property type="entry name" value="HAD-like"/>
    <property type="match status" value="1"/>
</dbReference>
<keyword evidence="2" id="KW-1185">Reference proteome</keyword>
<name>A0A853H0Y9_9BURK</name>
<dbReference type="InterPro" id="IPR023214">
    <property type="entry name" value="HAD_sf"/>
</dbReference>